<keyword evidence="9" id="KW-0145">Chemotaxis</keyword>
<comment type="subunit">
    <text evidence="27">Homodimer. Preferentially exists as a heterodimer or heterotetramer with S100A8 known as calprotectin (S100A8/A9). S100A9 interacts with ATP2A2. S100A9 interacts with AGER, and with the heterodimeric complex formed by TLR4 and LY96 in the presence of calcium and/or zinc ions. S100A9 binds quinoline-3-carboxamides in the presence of calcium and/or zinc ions. S100A9 interacts with amyloid-beta protein 40. Calprotectin (S100A8/9) interacts with CEACAM3 and tubulin filaments in a calcium-dependent manner. Heterotetrameric calprotectin (S100A8/A9) interacts with ANXA6 and associates with tubulin filaments in activated monocytes. Calprotectin (S100A8/9) interacts with NCF2/P67PHOX, RAC1, RAC2, CYBA and CYBB. Calprotectin (S100A8/9) interacts with NOS2 to form the iNOS-S100A8/A9 transnitrosylase complex; induced by LDL(ox). Calprotectin (S100A8/9) interacts with CD69.</text>
</comment>
<dbReference type="GO" id="GO:0045087">
    <property type="term" value="P:innate immune response"/>
    <property type="evidence" value="ECO:0007669"/>
    <property type="project" value="UniProtKB-KW"/>
</dbReference>
<evidence type="ECO:0000256" key="12">
    <source>
        <dbReference type="ARBA" id="ARBA00022553"/>
    </source>
</evidence>
<accession>A0A9L0SP56</accession>
<evidence type="ECO:0000256" key="2">
    <source>
        <dbReference type="ARBA" id="ARBA00004245"/>
    </source>
</evidence>
<dbReference type="GeneTree" id="ENSGT00940000161606"/>
<keyword evidence="10" id="KW-0964">Secreted</keyword>
<evidence type="ECO:0000256" key="22">
    <source>
        <dbReference type="ARBA" id="ARBA00023136"/>
    </source>
</evidence>
<dbReference type="GO" id="GO:0006914">
    <property type="term" value="P:autophagy"/>
    <property type="evidence" value="ECO:0007669"/>
    <property type="project" value="UniProtKB-KW"/>
</dbReference>
<keyword evidence="11" id="KW-0929">Antimicrobial</keyword>
<dbReference type="InterPro" id="IPR013787">
    <property type="entry name" value="S100_Ca-bd_sub"/>
</dbReference>
<dbReference type="Ensembl" id="ENSECAT00000117279.1">
    <property type="protein sequence ID" value="ENSECAP00000077855.1"/>
    <property type="gene ID" value="ENSECAG00000010117.4"/>
</dbReference>
<evidence type="ECO:0000256" key="7">
    <source>
        <dbReference type="ARBA" id="ARBA00022481"/>
    </source>
</evidence>
<keyword evidence="6" id="KW-1003">Cell membrane</keyword>
<evidence type="ECO:0000256" key="15">
    <source>
        <dbReference type="ARBA" id="ARBA00022723"/>
    </source>
</evidence>
<name>A0A9L0SP56_HORSE</name>
<keyword evidence="24" id="KW-0206">Cytoskeleton</keyword>
<dbReference type="InterPro" id="IPR011992">
    <property type="entry name" value="EF-hand-dom_pair"/>
</dbReference>
<dbReference type="Proteomes" id="UP000002281">
    <property type="component" value="Chromosome 5"/>
</dbReference>
<dbReference type="GO" id="GO:0030593">
    <property type="term" value="P:neutrophil chemotaxis"/>
    <property type="evidence" value="ECO:0000318"/>
    <property type="project" value="GO_Central"/>
</dbReference>
<dbReference type="Pfam" id="PF01023">
    <property type="entry name" value="S_100"/>
    <property type="match status" value="1"/>
</dbReference>
<comment type="similarity">
    <text evidence="4">Belongs to the S-100 family.</text>
</comment>
<evidence type="ECO:0000256" key="19">
    <source>
        <dbReference type="ARBA" id="ARBA00022859"/>
    </source>
</evidence>
<dbReference type="PANTHER" id="PTHR11639:SF79">
    <property type="entry name" value="PROTEIN S100-A9"/>
    <property type="match status" value="1"/>
</dbReference>
<evidence type="ECO:0000313" key="31">
    <source>
        <dbReference type="Proteomes" id="UP000002281"/>
    </source>
</evidence>
<keyword evidence="23" id="KW-0395">Inflammatory response</keyword>
<keyword evidence="20" id="KW-0049">Antioxidant</keyword>
<feature type="compositionally biased region" description="Basic and acidic residues" evidence="28">
    <location>
        <begin position="214"/>
        <end position="224"/>
    </location>
</feature>
<evidence type="ECO:0000256" key="26">
    <source>
        <dbReference type="ARBA" id="ARBA00043081"/>
    </source>
</evidence>
<keyword evidence="22" id="KW-0472">Membrane</keyword>
<sequence length="255" mass="28421">MCHLTMQGRTFSGPRCSTQRGCQRAEQSGVAGAARKGFMKTWRKRPVEVEEENIFPDGRGEAGGSKRLREGAHMTESSRLPHCSPMKQSSCKRAEYPSQGRPINAGPAPRSPTLCVALGLECRKMAELSQMERDIETIINVFHQYSVRLGHPDTLNRKEFKQLVQKELANFLKSKKKDEKAINHIMEDLDTNEDKQLSFEEFIILVARLTHASHEKMHEHDQGHGHCHGPGLGESGHGHSHGGHGHSHGGHGHSH</sequence>
<feature type="compositionally biased region" description="Polar residues" evidence="28">
    <location>
        <begin position="7"/>
        <end position="21"/>
    </location>
</feature>
<keyword evidence="18" id="KW-0106">Calcium</keyword>
<dbReference type="GO" id="GO:0061844">
    <property type="term" value="P:antimicrobial humoral immune response mediated by antimicrobial peptide"/>
    <property type="evidence" value="ECO:0000318"/>
    <property type="project" value="GO_Central"/>
</dbReference>
<evidence type="ECO:0000256" key="23">
    <source>
        <dbReference type="ARBA" id="ARBA00023198"/>
    </source>
</evidence>
<dbReference type="Gene3D" id="1.10.238.10">
    <property type="entry name" value="EF-hand"/>
    <property type="match status" value="1"/>
</dbReference>
<organism evidence="30 31">
    <name type="scientific">Equus caballus</name>
    <name type="common">Horse</name>
    <dbReference type="NCBI Taxonomy" id="9796"/>
    <lineage>
        <taxon>Eukaryota</taxon>
        <taxon>Metazoa</taxon>
        <taxon>Chordata</taxon>
        <taxon>Craniata</taxon>
        <taxon>Vertebrata</taxon>
        <taxon>Euteleostomi</taxon>
        <taxon>Mammalia</taxon>
        <taxon>Eutheria</taxon>
        <taxon>Laurasiatheria</taxon>
        <taxon>Perissodactyla</taxon>
        <taxon>Equidae</taxon>
        <taxon>Equus</taxon>
    </lineage>
</organism>
<evidence type="ECO:0000256" key="14">
    <source>
        <dbReference type="ARBA" id="ARBA00022703"/>
    </source>
</evidence>
<dbReference type="PROSITE" id="PS00303">
    <property type="entry name" value="S100_CABP"/>
    <property type="match status" value="1"/>
</dbReference>
<dbReference type="PANTHER" id="PTHR11639">
    <property type="entry name" value="S100 CALCIUM-BINDING PROTEIN"/>
    <property type="match status" value="1"/>
</dbReference>
<dbReference type="GO" id="GO:0014002">
    <property type="term" value="P:astrocyte development"/>
    <property type="evidence" value="ECO:0000318"/>
    <property type="project" value="GO_Central"/>
</dbReference>
<dbReference type="GO" id="GO:0070488">
    <property type="term" value="P:neutrophil aggregation"/>
    <property type="evidence" value="ECO:0000318"/>
    <property type="project" value="GO_Central"/>
</dbReference>
<keyword evidence="17" id="KW-0862">Zinc</keyword>
<keyword evidence="31" id="KW-1185">Reference proteome</keyword>
<keyword evidence="12" id="KW-0597">Phosphoprotein</keyword>
<dbReference type="PROSITE" id="PS00018">
    <property type="entry name" value="EF_HAND_1"/>
    <property type="match status" value="1"/>
</dbReference>
<dbReference type="GO" id="GO:0048306">
    <property type="term" value="F:calcium-dependent protein binding"/>
    <property type="evidence" value="ECO:0000318"/>
    <property type="project" value="GO_Central"/>
</dbReference>
<dbReference type="InterPro" id="IPR002048">
    <property type="entry name" value="EF_hand_dom"/>
</dbReference>
<dbReference type="GO" id="GO:0005856">
    <property type="term" value="C:cytoskeleton"/>
    <property type="evidence" value="ECO:0007669"/>
    <property type="project" value="UniProtKB-SubCell"/>
</dbReference>
<dbReference type="GO" id="GO:0005737">
    <property type="term" value="C:cytoplasm"/>
    <property type="evidence" value="ECO:0000318"/>
    <property type="project" value="GO_Central"/>
</dbReference>
<reference evidence="30" key="3">
    <citation type="submission" date="2025-09" db="UniProtKB">
        <authorList>
            <consortium name="Ensembl"/>
        </authorList>
    </citation>
    <scope>IDENTIFICATION</scope>
    <source>
        <strain evidence="30">Thoroughbred</strain>
    </source>
</reference>
<evidence type="ECO:0000256" key="1">
    <source>
        <dbReference type="ARBA" id="ARBA00004202"/>
    </source>
</evidence>
<dbReference type="GO" id="GO:0002523">
    <property type="term" value="P:leukocyte migration involved in inflammatory response"/>
    <property type="evidence" value="ECO:0000318"/>
    <property type="project" value="GO_Central"/>
</dbReference>
<keyword evidence="7" id="KW-0488">Methylation</keyword>
<evidence type="ECO:0000256" key="18">
    <source>
        <dbReference type="ARBA" id="ARBA00022837"/>
    </source>
</evidence>
<evidence type="ECO:0000256" key="11">
    <source>
        <dbReference type="ARBA" id="ARBA00022529"/>
    </source>
</evidence>
<dbReference type="GO" id="GO:0005509">
    <property type="term" value="F:calcium ion binding"/>
    <property type="evidence" value="ECO:0000318"/>
    <property type="project" value="GO_Central"/>
</dbReference>
<keyword evidence="13" id="KW-0399">Innate immunity</keyword>
<reference evidence="30 31" key="1">
    <citation type="journal article" date="2009" name="Science">
        <title>Genome sequence, comparative analysis, and population genetics of the domestic horse.</title>
        <authorList>
            <consortium name="Broad Institute Genome Sequencing Platform"/>
            <consortium name="Broad Institute Whole Genome Assembly Team"/>
            <person name="Wade C.M."/>
            <person name="Giulotto E."/>
            <person name="Sigurdsson S."/>
            <person name="Zoli M."/>
            <person name="Gnerre S."/>
            <person name="Imsland F."/>
            <person name="Lear T.L."/>
            <person name="Adelson D.L."/>
            <person name="Bailey E."/>
            <person name="Bellone R.R."/>
            <person name="Bloecker H."/>
            <person name="Distl O."/>
            <person name="Edgar R.C."/>
            <person name="Garber M."/>
            <person name="Leeb T."/>
            <person name="Mauceli E."/>
            <person name="MacLeod J.N."/>
            <person name="Penedo M.C.T."/>
            <person name="Raison J.M."/>
            <person name="Sharpe T."/>
            <person name="Vogel J."/>
            <person name="Andersson L."/>
            <person name="Antczak D.F."/>
            <person name="Biagi T."/>
            <person name="Binns M.M."/>
            <person name="Chowdhary B.P."/>
            <person name="Coleman S.J."/>
            <person name="Della Valle G."/>
            <person name="Fryc S."/>
            <person name="Guerin G."/>
            <person name="Hasegawa T."/>
            <person name="Hill E.W."/>
            <person name="Jurka J."/>
            <person name="Kiialainen A."/>
            <person name="Lindgren G."/>
            <person name="Liu J."/>
            <person name="Magnani E."/>
            <person name="Mickelson J.R."/>
            <person name="Murray J."/>
            <person name="Nergadze S.G."/>
            <person name="Onofrio R."/>
            <person name="Pedroni S."/>
            <person name="Piras M.F."/>
            <person name="Raudsepp T."/>
            <person name="Rocchi M."/>
            <person name="Roeed K.H."/>
            <person name="Ryder O.A."/>
            <person name="Searle S."/>
            <person name="Skow L."/>
            <person name="Swinburne J.E."/>
            <person name="Syvaenen A.C."/>
            <person name="Tozaki T."/>
            <person name="Valberg S.J."/>
            <person name="Vaudin M."/>
            <person name="White J.R."/>
            <person name="Zody M.C."/>
            <person name="Lander E.S."/>
            <person name="Lindblad-Toh K."/>
        </authorList>
    </citation>
    <scope>NUCLEOTIDE SEQUENCE [LARGE SCALE GENOMIC DNA]</scope>
    <source>
        <strain evidence="30 31">Thoroughbred</strain>
    </source>
</reference>
<dbReference type="SMART" id="SM01394">
    <property type="entry name" value="S_100"/>
    <property type="match status" value="1"/>
</dbReference>
<evidence type="ECO:0000256" key="25">
    <source>
        <dbReference type="ARBA" id="ARBA00041898"/>
    </source>
</evidence>
<evidence type="ECO:0000256" key="13">
    <source>
        <dbReference type="ARBA" id="ARBA00022588"/>
    </source>
</evidence>
<evidence type="ECO:0000256" key="20">
    <source>
        <dbReference type="ARBA" id="ARBA00022862"/>
    </source>
</evidence>
<feature type="region of interest" description="Disordered" evidence="28">
    <location>
        <begin position="214"/>
        <end position="255"/>
    </location>
</feature>
<reference evidence="30" key="2">
    <citation type="submission" date="2025-08" db="UniProtKB">
        <authorList>
            <consortium name="Ensembl"/>
        </authorList>
    </citation>
    <scope>IDENTIFICATION</scope>
    <source>
        <strain evidence="30">Thoroughbred</strain>
    </source>
</reference>
<dbReference type="SUPFAM" id="SSF47473">
    <property type="entry name" value="EF-hand"/>
    <property type="match status" value="1"/>
</dbReference>
<dbReference type="SMART" id="SM00054">
    <property type="entry name" value="EFh"/>
    <property type="match status" value="1"/>
</dbReference>
<evidence type="ECO:0000256" key="9">
    <source>
        <dbReference type="ARBA" id="ARBA00022500"/>
    </source>
</evidence>
<proteinExistence type="evidence at protein level"/>
<dbReference type="GO" id="GO:0006915">
    <property type="term" value="P:apoptotic process"/>
    <property type="evidence" value="ECO:0007669"/>
    <property type="project" value="UniProtKB-KW"/>
</dbReference>
<dbReference type="GO" id="GO:0035425">
    <property type="term" value="P:autocrine signaling"/>
    <property type="evidence" value="ECO:0000318"/>
    <property type="project" value="GO_Central"/>
</dbReference>
<feature type="region of interest" description="Disordered" evidence="28">
    <location>
        <begin position="1"/>
        <end position="35"/>
    </location>
</feature>
<evidence type="ECO:0000256" key="3">
    <source>
        <dbReference type="ARBA" id="ARBA00004613"/>
    </source>
</evidence>
<evidence type="ECO:0000256" key="16">
    <source>
        <dbReference type="ARBA" id="ARBA00022737"/>
    </source>
</evidence>
<evidence type="ECO:0000256" key="17">
    <source>
        <dbReference type="ARBA" id="ARBA00022833"/>
    </source>
</evidence>
<evidence type="ECO:0000256" key="27">
    <source>
        <dbReference type="ARBA" id="ARBA00046583"/>
    </source>
</evidence>
<evidence type="ECO:0000256" key="28">
    <source>
        <dbReference type="SAM" id="MobiDB-lite"/>
    </source>
</evidence>
<dbReference type="PROSITE" id="PS50222">
    <property type="entry name" value="EF_HAND_2"/>
    <property type="match status" value="1"/>
</dbReference>
<dbReference type="GO" id="GO:0043542">
    <property type="term" value="P:endothelial cell migration"/>
    <property type="evidence" value="ECO:0000318"/>
    <property type="project" value="GO_Central"/>
</dbReference>
<feature type="compositionally biased region" description="Basic residues" evidence="28">
    <location>
        <begin position="238"/>
        <end position="255"/>
    </location>
</feature>
<evidence type="ECO:0007829" key="32">
    <source>
        <dbReference type="PeptideAtlas" id="A0A9L0SP56"/>
    </source>
</evidence>
<dbReference type="GO" id="GO:0005576">
    <property type="term" value="C:extracellular region"/>
    <property type="evidence" value="ECO:0007669"/>
    <property type="project" value="UniProtKB-SubCell"/>
</dbReference>
<gene>
    <name evidence="30" type="primary">S100A9</name>
</gene>
<evidence type="ECO:0000259" key="29">
    <source>
        <dbReference type="PROSITE" id="PS50222"/>
    </source>
</evidence>
<feature type="domain" description="EF-hand" evidence="29">
    <location>
        <begin position="177"/>
        <end position="212"/>
    </location>
</feature>
<evidence type="ECO:0000256" key="6">
    <source>
        <dbReference type="ARBA" id="ARBA00022475"/>
    </source>
</evidence>
<dbReference type="CDD" id="cd05030">
    <property type="entry name" value="calgranulins"/>
    <property type="match status" value="1"/>
</dbReference>
<evidence type="ECO:0000256" key="10">
    <source>
        <dbReference type="ARBA" id="ARBA00022525"/>
    </source>
</evidence>
<comment type="subcellular location">
    <subcellularLocation>
        <location evidence="1">Cell membrane</location>
        <topology evidence="1">Peripheral membrane protein</topology>
    </subcellularLocation>
    <subcellularLocation>
        <location evidence="2">Cytoplasm</location>
        <location evidence="2">Cytoskeleton</location>
    </subcellularLocation>
    <subcellularLocation>
        <location evidence="3">Secreted</location>
    </subcellularLocation>
</comment>
<keyword evidence="16" id="KW-0677">Repeat</keyword>
<evidence type="ECO:0000256" key="8">
    <source>
        <dbReference type="ARBA" id="ARBA00022490"/>
    </source>
</evidence>
<keyword evidence="8" id="KW-0963">Cytoplasm</keyword>
<protein>
    <recommendedName>
        <fullName evidence="5">Protein S100-A9</fullName>
    </recommendedName>
    <alternativeName>
        <fullName evidence="25">Calgranulin-B</fullName>
    </alternativeName>
    <alternativeName>
        <fullName evidence="26">S100 calcium-binding protein A9</fullName>
    </alternativeName>
</protein>
<keyword evidence="32" id="KW-1267">Proteomics identification</keyword>
<dbReference type="InterPro" id="IPR018247">
    <property type="entry name" value="EF_Hand_1_Ca_BS"/>
</dbReference>
<dbReference type="GO" id="GO:0016209">
    <property type="term" value="F:antioxidant activity"/>
    <property type="evidence" value="ECO:0007669"/>
    <property type="project" value="UniProtKB-KW"/>
</dbReference>
<dbReference type="GO" id="GO:0005886">
    <property type="term" value="C:plasma membrane"/>
    <property type="evidence" value="ECO:0007669"/>
    <property type="project" value="UniProtKB-SubCell"/>
</dbReference>
<keyword evidence="21" id="KW-0072">Autophagy</keyword>
<evidence type="ECO:0000313" key="30">
    <source>
        <dbReference type="Ensembl" id="ENSECAP00000077855.1"/>
    </source>
</evidence>
<keyword evidence="19" id="KW-0391">Immunity</keyword>
<dbReference type="InterPro" id="IPR001751">
    <property type="entry name" value="S100/CaBP7/8-like_CS"/>
</dbReference>
<evidence type="ECO:0000256" key="5">
    <source>
        <dbReference type="ARBA" id="ARBA00014222"/>
    </source>
</evidence>
<keyword evidence="14" id="KW-0053">Apoptosis</keyword>
<dbReference type="AlphaFoldDB" id="A0A9L0SP56"/>
<evidence type="ECO:0000256" key="24">
    <source>
        <dbReference type="ARBA" id="ARBA00023212"/>
    </source>
</evidence>
<evidence type="ECO:0000256" key="21">
    <source>
        <dbReference type="ARBA" id="ARBA00023006"/>
    </source>
</evidence>
<evidence type="ECO:0000256" key="4">
    <source>
        <dbReference type="ARBA" id="ARBA00007323"/>
    </source>
</evidence>
<dbReference type="GO" id="GO:0002544">
    <property type="term" value="P:chronic inflammatory response"/>
    <property type="evidence" value="ECO:0000318"/>
    <property type="project" value="GO_Central"/>
</dbReference>
<keyword evidence="15" id="KW-0479">Metal-binding</keyword>